<feature type="region of interest" description="Disordered" evidence="6">
    <location>
        <begin position="703"/>
        <end position="770"/>
    </location>
</feature>
<keyword evidence="2" id="KW-1003">Cell membrane</keyword>
<dbReference type="InterPro" id="IPR008457">
    <property type="entry name" value="Cu-R_CopD_dom"/>
</dbReference>
<proteinExistence type="predicted"/>
<feature type="transmembrane region" description="Helical" evidence="7">
    <location>
        <begin position="399"/>
        <end position="419"/>
    </location>
</feature>
<feature type="transmembrane region" description="Helical" evidence="7">
    <location>
        <begin position="626"/>
        <end position="652"/>
    </location>
</feature>
<dbReference type="AlphaFoldDB" id="A0A939E1M4"/>
<feature type="transmembrane region" description="Helical" evidence="7">
    <location>
        <begin position="431"/>
        <end position="455"/>
    </location>
</feature>
<feature type="transmembrane region" description="Helical" evidence="7">
    <location>
        <begin position="164"/>
        <end position="190"/>
    </location>
</feature>
<feature type="transmembrane region" description="Helical" evidence="7">
    <location>
        <begin position="75"/>
        <end position="99"/>
    </location>
</feature>
<gene>
    <name evidence="9" type="ORF">JZY06_05890</name>
</gene>
<keyword evidence="3 7" id="KW-0812">Transmembrane</keyword>
<feature type="domain" description="Copper resistance protein D" evidence="8">
    <location>
        <begin position="261"/>
        <end position="358"/>
    </location>
</feature>
<keyword evidence="10" id="KW-1185">Reference proteome</keyword>
<evidence type="ECO:0000313" key="9">
    <source>
        <dbReference type="EMBL" id="MBN9644148.1"/>
    </source>
</evidence>
<dbReference type="InterPro" id="IPR032694">
    <property type="entry name" value="CopC/D"/>
</dbReference>
<feature type="transmembrane region" description="Helical" evidence="7">
    <location>
        <begin position="545"/>
        <end position="562"/>
    </location>
</feature>
<feature type="transmembrane region" description="Helical" evidence="7">
    <location>
        <begin position="583"/>
        <end position="606"/>
    </location>
</feature>
<dbReference type="EMBL" id="JAFLEQ010000008">
    <property type="protein sequence ID" value="MBN9644148.1"/>
    <property type="molecule type" value="Genomic_DNA"/>
</dbReference>
<dbReference type="InterPro" id="IPR036259">
    <property type="entry name" value="MFS_trans_sf"/>
</dbReference>
<dbReference type="InterPro" id="IPR019108">
    <property type="entry name" value="Caa3_assmbl_CtaG-rel"/>
</dbReference>
<feature type="transmembrane region" description="Helical" evidence="7">
    <location>
        <begin position="461"/>
        <end position="484"/>
    </location>
</feature>
<evidence type="ECO:0000256" key="7">
    <source>
        <dbReference type="SAM" id="Phobius"/>
    </source>
</evidence>
<dbReference type="PANTHER" id="PTHR34820:SF4">
    <property type="entry name" value="INNER MEMBRANE PROTEIN YEBZ"/>
    <property type="match status" value="1"/>
</dbReference>
<evidence type="ECO:0000313" key="10">
    <source>
        <dbReference type="Proteomes" id="UP000664332"/>
    </source>
</evidence>
<feature type="transmembrane region" description="Helical" evidence="7">
    <location>
        <begin position="518"/>
        <end position="539"/>
    </location>
</feature>
<dbReference type="PANTHER" id="PTHR34820">
    <property type="entry name" value="INNER MEMBRANE PROTEIN YEBZ"/>
    <property type="match status" value="1"/>
</dbReference>
<evidence type="ECO:0000259" key="8">
    <source>
        <dbReference type="Pfam" id="PF05425"/>
    </source>
</evidence>
<dbReference type="GO" id="GO:0006825">
    <property type="term" value="P:copper ion transport"/>
    <property type="evidence" value="ECO:0007669"/>
    <property type="project" value="InterPro"/>
</dbReference>
<name>A0A939E1M4_9CORY</name>
<feature type="transmembrane region" description="Helical" evidence="7">
    <location>
        <begin position="298"/>
        <end position="319"/>
    </location>
</feature>
<dbReference type="SUPFAM" id="SSF103473">
    <property type="entry name" value="MFS general substrate transporter"/>
    <property type="match status" value="1"/>
</dbReference>
<reference evidence="9" key="1">
    <citation type="submission" date="2021-03" db="EMBL/GenBank/DDBJ databases">
        <authorList>
            <person name="Sun Q."/>
        </authorList>
    </citation>
    <scope>NUCLEOTIDE SEQUENCE</scope>
    <source>
        <strain evidence="9">CCM 8862</strain>
    </source>
</reference>
<feature type="transmembrane region" description="Helical" evidence="7">
    <location>
        <begin position="268"/>
        <end position="286"/>
    </location>
</feature>
<feature type="transmembrane region" description="Helical" evidence="7">
    <location>
        <begin position="120"/>
        <end position="144"/>
    </location>
</feature>
<evidence type="ECO:0000256" key="5">
    <source>
        <dbReference type="ARBA" id="ARBA00023136"/>
    </source>
</evidence>
<keyword evidence="4 7" id="KW-1133">Transmembrane helix</keyword>
<evidence type="ECO:0000256" key="6">
    <source>
        <dbReference type="SAM" id="MobiDB-lite"/>
    </source>
</evidence>
<accession>A0A939E1M4</accession>
<feature type="transmembrane region" description="Helical" evidence="7">
    <location>
        <begin position="340"/>
        <end position="358"/>
    </location>
</feature>
<protein>
    <submittedName>
        <fullName evidence="9">Bifunctional copper resistance protein CopD/cytochrome c oxidase assembly protein</fullName>
    </submittedName>
</protein>
<sequence>MSKTPDQLQDAAPGSPGNSQLVHPRQRPRGSGVLMVLFFLAAGAVGAAISYGFLAESLQALGISDPGIVTTAGLPFIRSGALMMAALSGGSFLFSSFLTPPKDADKVDLLHARLDVDGTLAARTGAIAAAVYGLCAMLLVPLYLSDVSGEPLFETIKLRNWPVAIEQVSTSLAFFAVGLIAFATAIGAVLSNRWCFQPLALFGAICGIIPLGLEGHSAAGGDHDYGTNSYLWHLLFFVFWVGGLMALIQHGRRRGTHMALAVRRYSSLALWSTIGMAISGVINAAIRIPWDGWFSSGYGWLMFAKACGIVVLALFGFWHRTATLPKIEADEKNDRYFRRVAIGEVLVMCAVVGVAISLSRTPPPPPIVADINTMDIQLGYKLYKEPTFWNVWTMWRFDIAFGTIAVLLAFAYLWGVLRLKARGEKWPWQLTAWFISGCVLLGLTMCSGIGMNIPATFSMHMIGHMILTMGVPPLWVLGAPFTLWDRAIRPGPPGIPGPREWLRVFTDNPLLRWQMQPYINSVQFVVLFYLLYLTPLYDFIVWEHAGHLGMNIVFLWSGYIYYWELIGQDPKPVERSAMSRGAWLIFSMPFHLFFGITLIHTGHIMAESFYSNLGLPWDVDLAWDQAVGGGIAWASGQFPLVIVFGVVFWEWYREDRREQKNYDEYADATGDADMEEYNRMLARLSGSDHSGGEDIESYFHKELTPGPKKKHRAGSFFRVDGAPPVSGTEIDRPIPGVPPIPPGGKKFTDLTPEEYAEWERQQHGGRRGRE</sequence>
<feature type="transmembrane region" description="Helical" evidence="7">
    <location>
        <begin position="199"/>
        <end position="218"/>
    </location>
</feature>
<feature type="transmembrane region" description="Helical" evidence="7">
    <location>
        <begin position="33"/>
        <end position="55"/>
    </location>
</feature>
<dbReference type="GO" id="GO:0005886">
    <property type="term" value="C:plasma membrane"/>
    <property type="evidence" value="ECO:0007669"/>
    <property type="project" value="UniProtKB-SubCell"/>
</dbReference>
<dbReference type="Proteomes" id="UP000664332">
    <property type="component" value="Unassembled WGS sequence"/>
</dbReference>
<evidence type="ECO:0000256" key="1">
    <source>
        <dbReference type="ARBA" id="ARBA00004651"/>
    </source>
</evidence>
<comment type="caution">
    <text evidence="9">The sequence shown here is derived from an EMBL/GenBank/DDBJ whole genome shotgun (WGS) entry which is preliminary data.</text>
</comment>
<comment type="subcellular location">
    <subcellularLocation>
        <location evidence="1">Cell membrane</location>
        <topology evidence="1">Multi-pass membrane protein</topology>
    </subcellularLocation>
</comment>
<feature type="region of interest" description="Disordered" evidence="6">
    <location>
        <begin position="1"/>
        <end position="26"/>
    </location>
</feature>
<feature type="transmembrane region" description="Helical" evidence="7">
    <location>
        <begin position="230"/>
        <end position="248"/>
    </location>
</feature>
<evidence type="ECO:0000256" key="3">
    <source>
        <dbReference type="ARBA" id="ARBA00022692"/>
    </source>
</evidence>
<keyword evidence="5 7" id="KW-0472">Membrane</keyword>
<evidence type="ECO:0000256" key="2">
    <source>
        <dbReference type="ARBA" id="ARBA00022475"/>
    </source>
</evidence>
<organism evidence="9 10">
    <name type="scientific">Corynebacterium mendelii</name>
    <dbReference type="NCBI Taxonomy" id="2765362"/>
    <lineage>
        <taxon>Bacteria</taxon>
        <taxon>Bacillati</taxon>
        <taxon>Actinomycetota</taxon>
        <taxon>Actinomycetes</taxon>
        <taxon>Mycobacteriales</taxon>
        <taxon>Corynebacteriaceae</taxon>
        <taxon>Corynebacterium</taxon>
    </lineage>
</organism>
<dbReference type="Pfam" id="PF09678">
    <property type="entry name" value="Caa3_CtaG"/>
    <property type="match status" value="1"/>
</dbReference>
<evidence type="ECO:0000256" key="4">
    <source>
        <dbReference type="ARBA" id="ARBA00022989"/>
    </source>
</evidence>
<dbReference type="Pfam" id="PF05425">
    <property type="entry name" value="CopD"/>
    <property type="match status" value="1"/>
</dbReference>